<dbReference type="PANTHER" id="PTHR21272">
    <property type="entry name" value="CATABOLIC 3-DEHYDROQUINASE"/>
    <property type="match status" value="1"/>
</dbReference>
<dbReference type="RefSeq" id="WP_170035623.1">
    <property type="nucleotide sequence ID" value="NZ_JABDTL010000001.1"/>
</dbReference>
<keyword evidence="7 8" id="KW-0456">Lyase</keyword>
<dbReference type="HAMAP" id="MF_00169">
    <property type="entry name" value="AroQ"/>
    <property type="match status" value="1"/>
</dbReference>
<dbReference type="InterPro" id="IPR001874">
    <property type="entry name" value="DHquinase_II"/>
</dbReference>
<comment type="pathway">
    <text evidence="3 8">Metabolic intermediate biosynthesis; chorismate biosynthesis; chorismate from D-erythrose 4-phosphate and phosphoenolpyruvate: step 3/7.</text>
</comment>
<evidence type="ECO:0000313" key="13">
    <source>
        <dbReference type="Proteomes" id="UP000582837"/>
    </source>
</evidence>
<protein>
    <recommendedName>
        <fullName evidence="6 8">3-dehydroquinate dehydratase</fullName>
        <shortName evidence="8">3-dehydroquinase</shortName>
        <ecNumber evidence="6 8">4.2.1.10</ecNumber>
    </recommendedName>
    <alternativeName>
        <fullName evidence="8">Type II DHQase</fullName>
    </alternativeName>
</protein>
<feature type="binding site" evidence="8 10">
    <location>
        <position position="79"/>
    </location>
    <ligand>
        <name>substrate</name>
    </ligand>
</feature>
<reference evidence="12 13" key="1">
    <citation type="submission" date="2020-08" db="EMBL/GenBank/DDBJ databases">
        <title>Genomic Encyclopedia of Type Strains, Phase IV (KMG-IV): sequencing the most valuable type-strain genomes for metagenomic binning, comparative biology and taxonomic classification.</title>
        <authorList>
            <person name="Goeker M."/>
        </authorList>
    </citation>
    <scope>NUCLEOTIDE SEQUENCE [LARGE SCALE GENOMIC DNA]</scope>
    <source>
        <strain evidence="12 13">DSM 29007</strain>
    </source>
</reference>
<dbReference type="SUPFAM" id="SSF52304">
    <property type="entry name" value="Type II 3-dehydroquinate dehydratase"/>
    <property type="match status" value="1"/>
</dbReference>
<gene>
    <name evidence="8" type="primary">aroQ</name>
    <name evidence="12" type="ORF">HNQ61_001844</name>
</gene>
<evidence type="ECO:0000256" key="6">
    <source>
        <dbReference type="ARBA" id="ARBA00012060"/>
    </source>
</evidence>
<dbReference type="Pfam" id="PF01220">
    <property type="entry name" value="DHquinase_II"/>
    <property type="match status" value="1"/>
</dbReference>
<keyword evidence="8" id="KW-0057">Aromatic amino acid biosynthesis</keyword>
<evidence type="ECO:0000256" key="4">
    <source>
        <dbReference type="ARBA" id="ARBA00011037"/>
    </source>
</evidence>
<feature type="binding site" evidence="8 10">
    <location>
        <position position="110"/>
    </location>
    <ligand>
        <name>substrate</name>
    </ligand>
</feature>
<feature type="binding site" evidence="8 10">
    <location>
        <begin position="100"/>
        <end position="101"/>
    </location>
    <ligand>
        <name>substrate</name>
    </ligand>
</feature>
<feature type="binding site" evidence="8 10">
    <location>
        <position position="86"/>
    </location>
    <ligand>
        <name>substrate</name>
    </ligand>
</feature>
<dbReference type="NCBIfam" id="NF003807">
    <property type="entry name" value="PRK05395.1-4"/>
    <property type="match status" value="1"/>
</dbReference>
<evidence type="ECO:0000256" key="9">
    <source>
        <dbReference type="PIRSR" id="PIRSR001399-1"/>
    </source>
</evidence>
<dbReference type="UniPathway" id="UPA00053">
    <property type="reaction ID" value="UER00086"/>
</dbReference>
<evidence type="ECO:0000256" key="11">
    <source>
        <dbReference type="PIRSR" id="PIRSR001399-3"/>
    </source>
</evidence>
<dbReference type="CDD" id="cd00466">
    <property type="entry name" value="DHQase_II"/>
    <property type="match status" value="1"/>
</dbReference>
<dbReference type="NCBIfam" id="NF003804">
    <property type="entry name" value="PRK05395.1-1"/>
    <property type="match status" value="1"/>
</dbReference>
<sequence>MKIAVVHGPNLNLLGTREPEVYGRATLEDVNAAVAELAAELGVEVTSFQSNHEGGLIDHVHAAAAGVDGFMVNAGAYTHTSIALADALAGVARPYVEVHLSNVFAREPFRHRSWLAAGAVGVISGFGVDSYRLGLRALVENIKRKVPGA</sequence>
<dbReference type="Gene3D" id="3.40.50.9100">
    <property type="entry name" value="Dehydroquinase, class II"/>
    <property type="match status" value="1"/>
</dbReference>
<proteinExistence type="inferred from homology"/>
<comment type="function">
    <text evidence="2 8">Catalyzes a trans-dehydration via an enolate intermediate.</text>
</comment>
<dbReference type="AlphaFoldDB" id="A0A841GX45"/>
<dbReference type="PIRSF" id="PIRSF001399">
    <property type="entry name" value="DHquinase_II"/>
    <property type="match status" value="1"/>
</dbReference>
<dbReference type="InterPro" id="IPR036441">
    <property type="entry name" value="DHquinase_II_sf"/>
</dbReference>
<dbReference type="GO" id="GO:0009073">
    <property type="term" value="P:aromatic amino acid family biosynthetic process"/>
    <property type="evidence" value="ECO:0007669"/>
    <property type="project" value="UniProtKB-KW"/>
</dbReference>
<dbReference type="GO" id="GO:0003855">
    <property type="term" value="F:3-dehydroquinate dehydratase activity"/>
    <property type="evidence" value="ECO:0007669"/>
    <property type="project" value="UniProtKB-UniRule"/>
</dbReference>
<feature type="binding site" evidence="8 10">
    <location>
        <position position="73"/>
    </location>
    <ligand>
        <name>substrate</name>
    </ligand>
</feature>
<evidence type="ECO:0000313" key="12">
    <source>
        <dbReference type="EMBL" id="MBB6070225.1"/>
    </source>
</evidence>
<dbReference type="EMBL" id="JACHIA010000004">
    <property type="protein sequence ID" value="MBB6070225.1"/>
    <property type="molecule type" value="Genomic_DNA"/>
</dbReference>
<keyword evidence="13" id="KW-1185">Reference proteome</keyword>
<dbReference type="GO" id="GO:0009423">
    <property type="term" value="P:chorismate biosynthetic process"/>
    <property type="evidence" value="ECO:0007669"/>
    <property type="project" value="UniProtKB-UniRule"/>
</dbReference>
<evidence type="ECO:0000256" key="8">
    <source>
        <dbReference type="HAMAP-Rule" id="MF_00169"/>
    </source>
</evidence>
<dbReference type="EC" id="4.2.1.10" evidence="6 8"/>
<dbReference type="InterPro" id="IPR018509">
    <property type="entry name" value="DHquinase_II_CS"/>
</dbReference>
<name>A0A841GX45_9BACT</name>
<feature type="site" description="Transition state stabilizer" evidence="8 11">
    <location>
        <position position="17"/>
    </location>
</feature>
<evidence type="ECO:0000256" key="2">
    <source>
        <dbReference type="ARBA" id="ARBA00003924"/>
    </source>
</evidence>
<comment type="similarity">
    <text evidence="4 8">Belongs to the type-II 3-dehydroquinase family.</text>
</comment>
<evidence type="ECO:0000256" key="10">
    <source>
        <dbReference type="PIRSR" id="PIRSR001399-2"/>
    </source>
</evidence>
<keyword evidence="8" id="KW-0028">Amino-acid biosynthesis</keyword>
<accession>A0A841GX45</accession>
<dbReference type="GO" id="GO:0019631">
    <property type="term" value="P:quinate catabolic process"/>
    <property type="evidence" value="ECO:0007669"/>
    <property type="project" value="TreeGrafter"/>
</dbReference>
<comment type="subunit">
    <text evidence="5 8">Homododecamer.</text>
</comment>
<comment type="caution">
    <text evidence="12">The sequence shown here is derived from an EMBL/GenBank/DDBJ whole genome shotgun (WGS) entry which is preliminary data.</text>
</comment>
<evidence type="ECO:0000256" key="7">
    <source>
        <dbReference type="ARBA" id="ARBA00023239"/>
    </source>
</evidence>
<dbReference type="NCBIfam" id="TIGR01088">
    <property type="entry name" value="aroQ"/>
    <property type="match status" value="1"/>
</dbReference>
<evidence type="ECO:0000256" key="3">
    <source>
        <dbReference type="ARBA" id="ARBA00004902"/>
    </source>
</evidence>
<dbReference type="GO" id="GO:0008652">
    <property type="term" value="P:amino acid biosynthetic process"/>
    <property type="evidence" value="ECO:0007669"/>
    <property type="project" value="UniProtKB-KW"/>
</dbReference>
<feature type="active site" description="Proton donor" evidence="8 9">
    <location>
        <position position="99"/>
    </location>
</feature>
<dbReference type="NCBIfam" id="NF003805">
    <property type="entry name" value="PRK05395.1-2"/>
    <property type="match status" value="1"/>
</dbReference>
<feature type="active site" description="Proton acceptor" evidence="8 9">
    <location>
        <position position="22"/>
    </location>
</feature>
<dbReference type="Proteomes" id="UP000582837">
    <property type="component" value="Unassembled WGS sequence"/>
</dbReference>
<evidence type="ECO:0000256" key="5">
    <source>
        <dbReference type="ARBA" id="ARBA00011193"/>
    </source>
</evidence>
<dbReference type="PROSITE" id="PS01029">
    <property type="entry name" value="DEHYDROQUINASE_II"/>
    <property type="match status" value="1"/>
</dbReference>
<evidence type="ECO:0000256" key="1">
    <source>
        <dbReference type="ARBA" id="ARBA00001864"/>
    </source>
</evidence>
<dbReference type="NCBIfam" id="NF003806">
    <property type="entry name" value="PRK05395.1-3"/>
    <property type="match status" value="1"/>
</dbReference>
<dbReference type="PANTHER" id="PTHR21272:SF3">
    <property type="entry name" value="CATABOLIC 3-DEHYDROQUINASE"/>
    <property type="match status" value="1"/>
</dbReference>
<comment type="catalytic activity">
    <reaction evidence="1 8">
        <text>3-dehydroquinate = 3-dehydroshikimate + H2O</text>
        <dbReference type="Rhea" id="RHEA:21096"/>
        <dbReference type="ChEBI" id="CHEBI:15377"/>
        <dbReference type="ChEBI" id="CHEBI:16630"/>
        <dbReference type="ChEBI" id="CHEBI:32364"/>
        <dbReference type="EC" id="4.2.1.10"/>
    </reaction>
</comment>
<organism evidence="12 13">
    <name type="scientific">Longimicrobium terrae</name>
    <dbReference type="NCBI Taxonomy" id="1639882"/>
    <lineage>
        <taxon>Bacteria</taxon>
        <taxon>Pseudomonadati</taxon>
        <taxon>Gemmatimonadota</taxon>
        <taxon>Longimicrobiia</taxon>
        <taxon>Longimicrobiales</taxon>
        <taxon>Longimicrobiaceae</taxon>
        <taxon>Longimicrobium</taxon>
    </lineage>
</organism>